<dbReference type="Proteomes" id="UP000298218">
    <property type="component" value="Unassembled WGS sequence"/>
</dbReference>
<evidence type="ECO:0000313" key="2">
    <source>
        <dbReference type="Proteomes" id="UP000298218"/>
    </source>
</evidence>
<accession>A0A4Y8KXD1</accession>
<dbReference type="InterPro" id="IPR014710">
    <property type="entry name" value="RmlC-like_jellyroll"/>
</dbReference>
<evidence type="ECO:0000313" key="1">
    <source>
        <dbReference type="EMBL" id="TFD81656.1"/>
    </source>
</evidence>
<keyword evidence="2" id="KW-1185">Reference proteome</keyword>
<dbReference type="RefSeq" id="WP_134172461.1">
    <property type="nucleotide sequence ID" value="NZ_SODI01000001.1"/>
</dbReference>
<proteinExistence type="predicted"/>
<protein>
    <submittedName>
        <fullName evidence="1">Uncharacterized protein</fullName>
    </submittedName>
</protein>
<dbReference type="EMBL" id="SOHQ01000007">
    <property type="protein sequence ID" value="TFD81656.1"/>
    <property type="molecule type" value="Genomic_DNA"/>
</dbReference>
<reference evidence="1 2" key="1">
    <citation type="submission" date="2019-03" db="EMBL/GenBank/DDBJ databases">
        <title>Genomics of glacier-inhabiting Cryobacterium strains.</title>
        <authorList>
            <person name="Liu Q."/>
            <person name="Xin Y.-H."/>
        </authorList>
    </citation>
    <scope>NUCLEOTIDE SEQUENCE [LARGE SCALE GENOMIC DNA]</scope>
    <source>
        <strain evidence="1 2">CGMCC 1.4292</strain>
    </source>
</reference>
<name>A0A4Y8KXD1_9MICO</name>
<dbReference type="Gene3D" id="2.60.120.10">
    <property type="entry name" value="Jelly Rolls"/>
    <property type="match status" value="1"/>
</dbReference>
<dbReference type="AlphaFoldDB" id="A0A4Y8KXD1"/>
<gene>
    <name evidence="1" type="ORF">E3T53_01210</name>
</gene>
<dbReference type="InterPro" id="IPR011051">
    <property type="entry name" value="RmlC_Cupin_sf"/>
</dbReference>
<comment type="caution">
    <text evidence="1">The sequence shown here is derived from an EMBL/GenBank/DDBJ whole genome shotgun (WGS) entry which is preliminary data.</text>
</comment>
<organism evidence="1 2">
    <name type="scientific">Cryobacterium psychrophilum</name>
    <dbReference type="NCBI Taxonomy" id="41988"/>
    <lineage>
        <taxon>Bacteria</taxon>
        <taxon>Bacillati</taxon>
        <taxon>Actinomycetota</taxon>
        <taxon>Actinomycetes</taxon>
        <taxon>Micrococcales</taxon>
        <taxon>Microbacteriaceae</taxon>
        <taxon>Cryobacterium</taxon>
    </lineage>
</organism>
<dbReference type="SUPFAM" id="SSF51182">
    <property type="entry name" value="RmlC-like cupins"/>
    <property type="match status" value="1"/>
</dbReference>
<sequence length="95" mass="9768">MAPLIAAASGSVHMDLAVCTLAPGASTLAQRHAFEESWFVLEGLDTASVAHLTFDTAFGSFGMTPDAAPEQKTAGTDGMYLVADARSPGTGRRPA</sequence>